<dbReference type="SUPFAM" id="SSF50630">
    <property type="entry name" value="Acid proteases"/>
    <property type="match status" value="1"/>
</dbReference>
<gene>
    <name evidence="1" type="ORF">DEO72_LG8g1780</name>
</gene>
<dbReference type="GO" id="GO:0004190">
    <property type="term" value="F:aspartic-type endopeptidase activity"/>
    <property type="evidence" value="ECO:0007669"/>
    <property type="project" value="InterPro"/>
</dbReference>
<evidence type="ECO:0008006" key="3">
    <source>
        <dbReference type="Google" id="ProtNLM"/>
    </source>
</evidence>
<dbReference type="Proteomes" id="UP000501690">
    <property type="component" value="Linkage Group LG8"/>
</dbReference>
<organism evidence="1 2">
    <name type="scientific">Vigna unguiculata</name>
    <name type="common">Cowpea</name>
    <dbReference type="NCBI Taxonomy" id="3917"/>
    <lineage>
        <taxon>Eukaryota</taxon>
        <taxon>Viridiplantae</taxon>
        <taxon>Streptophyta</taxon>
        <taxon>Embryophyta</taxon>
        <taxon>Tracheophyta</taxon>
        <taxon>Spermatophyta</taxon>
        <taxon>Magnoliopsida</taxon>
        <taxon>eudicotyledons</taxon>
        <taxon>Gunneridae</taxon>
        <taxon>Pentapetalae</taxon>
        <taxon>rosids</taxon>
        <taxon>fabids</taxon>
        <taxon>Fabales</taxon>
        <taxon>Fabaceae</taxon>
        <taxon>Papilionoideae</taxon>
        <taxon>50 kb inversion clade</taxon>
        <taxon>NPAAA clade</taxon>
        <taxon>indigoferoid/millettioid clade</taxon>
        <taxon>Phaseoleae</taxon>
        <taxon>Vigna</taxon>
    </lineage>
</organism>
<dbReference type="GO" id="GO:0006508">
    <property type="term" value="P:proteolysis"/>
    <property type="evidence" value="ECO:0007669"/>
    <property type="project" value="InterPro"/>
</dbReference>
<sequence>MPLVVFWIKERPNLDAKTSITTLLVWRLATYKCPSSDRTSRGVPAPHGAWRQGVLHQTIDLKTVRLDGAWRLATRDDGVGKITFGDTGKPDQRKTPVNLNKLHPTYNISITQIIVEDLVVDLDFHAIFDSGTSFTYINDPTYTRLGEMQKLSCLIQDCGALPKSHSRCRSEFFNPTCVKAFLAHGGSRYCSRTFPTVVDGKPFIDGEYEIHFSQLIQLMKVVHRTIVFLPDIASPIYRSEFFNPTCVKAFLAHGGSRYCSRTFPTVVDGKPFIDGEYEIHFSQLIQLMKVVHRTIVFLPDIASPIYRLGFSIGN</sequence>
<protein>
    <recommendedName>
        <fullName evidence="3">Peptidase A1 domain-containing protein</fullName>
    </recommendedName>
</protein>
<dbReference type="PROSITE" id="PS00141">
    <property type="entry name" value="ASP_PROTEASE"/>
    <property type="match status" value="1"/>
</dbReference>
<evidence type="ECO:0000313" key="1">
    <source>
        <dbReference type="EMBL" id="QCE03754.1"/>
    </source>
</evidence>
<keyword evidence="2" id="KW-1185">Reference proteome</keyword>
<accession>A0A4D6MSJ6</accession>
<dbReference type="EMBL" id="CP039352">
    <property type="protein sequence ID" value="QCE03754.1"/>
    <property type="molecule type" value="Genomic_DNA"/>
</dbReference>
<proteinExistence type="predicted"/>
<reference evidence="1 2" key="1">
    <citation type="submission" date="2019-04" db="EMBL/GenBank/DDBJ databases">
        <title>An improved genome assembly and genetic linkage map for asparagus bean, Vigna unguiculata ssp. sesquipedialis.</title>
        <authorList>
            <person name="Xia Q."/>
            <person name="Zhang R."/>
            <person name="Dong Y."/>
        </authorList>
    </citation>
    <scope>NUCLEOTIDE SEQUENCE [LARGE SCALE GENOMIC DNA]</scope>
    <source>
        <tissue evidence="1">Leaf</tissue>
    </source>
</reference>
<dbReference type="InterPro" id="IPR021109">
    <property type="entry name" value="Peptidase_aspartic_dom_sf"/>
</dbReference>
<name>A0A4D6MSJ6_VIGUN</name>
<dbReference type="InterPro" id="IPR001969">
    <property type="entry name" value="Aspartic_peptidase_AS"/>
</dbReference>
<dbReference type="AlphaFoldDB" id="A0A4D6MSJ6"/>
<evidence type="ECO:0000313" key="2">
    <source>
        <dbReference type="Proteomes" id="UP000501690"/>
    </source>
</evidence>
<dbReference type="Gene3D" id="2.40.70.10">
    <property type="entry name" value="Acid Proteases"/>
    <property type="match status" value="1"/>
</dbReference>